<dbReference type="InterPro" id="IPR003593">
    <property type="entry name" value="AAA+_ATPase"/>
</dbReference>
<keyword evidence="6" id="KW-0067">ATP-binding</keyword>
<dbReference type="GO" id="GO:0016887">
    <property type="term" value="F:ATP hydrolysis activity"/>
    <property type="evidence" value="ECO:0007669"/>
    <property type="project" value="InterPro"/>
</dbReference>
<dbReference type="InterPro" id="IPR017871">
    <property type="entry name" value="ABC_transporter-like_CS"/>
</dbReference>
<dbReference type="EMBL" id="FQXP01000004">
    <property type="protein sequence ID" value="SHH70346.1"/>
    <property type="molecule type" value="Genomic_DNA"/>
</dbReference>
<feature type="transmembrane region" description="Helical" evidence="9">
    <location>
        <begin position="152"/>
        <end position="170"/>
    </location>
</feature>
<keyword evidence="4 9" id="KW-0812">Transmembrane</keyword>
<dbReference type="GO" id="GO:0005886">
    <property type="term" value="C:plasma membrane"/>
    <property type="evidence" value="ECO:0007669"/>
    <property type="project" value="UniProtKB-SubCell"/>
</dbReference>
<name>A0A1M5V598_9CLOT</name>
<organism evidence="12 13">
    <name type="scientific">Clostridium collagenovorans DSM 3089</name>
    <dbReference type="NCBI Taxonomy" id="1121306"/>
    <lineage>
        <taxon>Bacteria</taxon>
        <taxon>Bacillati</taxon>
        <taxon>Bacillota</taxon>
        <taxon>Clostridia</taxon>
        <taxon>Eubacteriales</taxon>
        <taxon>Clostridiaceae</taxon>
        <taxon>Clostridium</taxon>
    </lineage>
</organism>
<evidence type="ECO:0000256" key="4">
    <source>
        <dbReference type="ARBA" id="ARBA00022692"/>
    </source>
</evidence>
<evidence type="ECO:0000256" key="8">
    <source>
        <dbReference type="ARBA" id="ARBA00023136"/>
    </source>
</evidence>
<feature type="transmembrane region" description="Helical" evidence="9">
    <location>
        <begin position="55"/>
        <end position="76"/>
    </location>
</feature>
<keyword evidence="8 9" id="KW-0472">Membrane</keyword>
<dbReference type="RefSeq" id="WP_072830884.1">
    <property type="nucleotide sequence ID" value="NZ_FQXP01000004.1"/>
</dbReference>
<protein>
    <submittedName>
        <fullName evidence="12">ABC-type bacteriocin/lantibiotic exporter, contains an N-terminal double-glycine peptidase domain</fullName>
    </submittedName>
</protein>
<evidence type="ECO:0000256" key="6">
    <source>
        <dbReference type="ARBA" id="ARBA00022840"/>
    </source>
</evidence>
<dbReference type="GO" id="GO:0005524">
    <property type="term" value="F:ATP binding"/>
    <property type="evidence" value="ECO:0007669"/>
    <property type="project" value="UniProtKB-KW"/>
</dbReference>
<evidence type="ECO:0000256" key="1">
    <source>
        <dbReference type="ARBA" id="ARBA00004202"/>
    </source>
</evidence>
<keyword evidence="5" id="KW-0547">Nucleotide-binding</keyword>
<dbReference type="InterPro" id="IPR027417">
    <property type="entry name" value="P-loop_NTPase"/>
</dbReference>
<feature type="transmembrane region" description="Helical" evidence="9">
    <location>
        <begin position="12"/>
        <end position="35"/>
    </location>
</feature>
<evidence type="ECO:0000256" key="3">
    <source>
        <dbReference type="ARBA" id="ARBA00022448"/>
    </source>
</evidence>
<dbReference type="InterPro" id="IPR011527">
    <property type="entry name" value="ABC1_TM_dom"/>
</dbReference>
<dbReference type="Gene3D" id="3.40.50.300">
    <property type="entry name" value="P-loop containing nucleotide triphosphate hydrolases"/>
    <property type="match status" value="1"/>
</dbReference>
<dbReference type="STRING" id="1121306.SAMN02745196_01111"/>
<dbReference type="Proteomes" id="UP000184526">
    <property type="component" value="Unassembled WGS sequence"/>
</dbReference>
<dbReference type="Pfam" id="PF00664">
    <property type="entry name" value="ABC_membrane"/>
    <property type="match status" value="1"/>
</dbReference>
<feature type="domain" description="ABC transporter" evidence="10">
    <location>
        <begin position="324"/>
        <end position="530"/>
    </location>
</feature>
<sequence>MHKSFCKIYGLNSLINIGVGYIKSLVGLFVIYSISKIFNSATMGETHKILNEIPKFIIIVTLFTVFNFIMDLVINLKRQKNNKAFMSGVYERLLKMPYEEVEKRSFGEIITRLDKDMKEIIEILDIKISELSISVLTLITYVVVLFNISSYYSITVISLGLGTLIVPFILKKKFDKAISDYYVSWEALENSLITTVKAFDFIKLNNLYKYFEKKYFIVAKDIGRVSINLDKTVHMQDGLKVFVENLGNVIGFAIIGFLLYKDVIGFGQVIICVFLGKEVLRLLNDVFNEYSSIQKYKICKNRVYEILNSEEKEEGVTLKSIETIEFEDVIFSYEKENKVIQRVNFIINNGDKVLIEGENGAGKSTLLKLILNLYKDFSGSIKINDLNIEEINKESYKNRIRYVSQNQCFILENVMDNLMLFNDDIEVIKAYLEAFQLSFHEIKDKPYYELSGGQKQKVCIIRALIGEFDVLILDEPSNFLDYKSIEILKNIIKELDKTVIVISHDSSFKEVLEKRFLIQEGAVQMEDLKI</sequence>
<evidence type="ECO:0000256" key="5">
    <source>
        <dbReference type="ARBA" id="ARBA00022741"/>
    </source>
</evidence>
<dbReference type="PROSITE" id="PS50929">
    <property type="entry name" value="ABC_TM1F"/>
    <property type="match status" value="1"/>
</dbReference>
<evidence type="ECO:0000256" key="2">
    <source>
        <dbReference type="ARBA" id="ARBA00004651"/>
    </source>
</evidence>
<dbReference type="AlphaFoldDB" id="A0A1M5V598"/>
<dbReference type="InterPro" id="IPR003439">
    <property type="entry name" value="ABC_transporter-like_ATP-bd"/>
</dbReference>
<evidence type="ECO:0000313" key="12">
    <source>
        <dbReference type="EMBL" id="SHH70346.1"/>
    </source>
</evidence>
<proteinExistence type="predicted"/>
<dbReference type="GO" id="GO:0015421">
    <property type="term" value="F:ABC-type oligopeptide transporter activity"/>
    <property type="evidence" value="ECO:0007669"/>
    <property type="project" value="TreeGrafter"/>
</dbReference>
<evidence type="ECO:0000259" key="11">
    <source>
        <dbReference type="PROSITE" id="PS50929"/>
    </source>
</evidence>
<dbReference type="Pfam" id="PF00005">
    <property type="entry name" value="ABC_tran"/>
    <property type="match status" value="1"/>
</dbReference>
<keyword evidence="7 9" id="KW-1133">Transmembrane helix</keyword>
<keyword evidence="3" id="KW-0813">Transport</keyword>
<dbReference type="PANTHER" id="PTHR43394">
    <property type="entry name" value="ATP-DEPENDENT PERMEASE MDL1, MITOCHONDRIAL"/>
    <property type="match status" value="1"/>
</dbReference>
<dbReference type="CDD" id="cd03225">
    <property type="entry name" value="ABC_cobalt_CbiO_domain1"/>
    <property type="match status" value="1"/>
</dbReference>
<dbReference type="SUPFAM" id="SSF90123">
    <property type="entry name" value="ABC transporter transmembrane region"/>
    <property type="match status" value="1"/>
</dbReference>
<evidence type="ECO:0000256" key="9">
    <source>
        <dbReference type="SAM" id="Phobius"/>
    </source>
</evidence>
<keyword evidence="13" id="KW-1185">Reference proteome</keyword>
<feature type="transmembrane region" description="Helical" evidence="9">
    <location>
        <begin position="241"/>
        <end position="260"/>
    </location>
</feature>
<dbReference type="Gene3D" id="1.20.1560.10">
    <property type="entry name" value="ABC transporter type 1, transmembrane domain"/>
    <property type="match status" value="1"/>
</dbReference>
<reference evidence="12 13" key="1">
    <citation type="submission" date="2016-11" db="EMBL/GenBank/DDBJ databases">
        <authorList>
            <person name="Jaros S."/>
            <person name="Januszkiewicz K."/>
            <person name="Wedrychowicz H."/>
        </authorList>
    </citation>
    <scope>NUCLEOTIDE SEQUENCE [LARGE SCALE GENOMIC DNA]</scope>
    <source>
        <strain evidence="12 13">DSM 3089</strain>
    </source>
</reference>
<gene>
    <name evidence="12" type="ORF">SAMN02745196_01111</name>
</gene>
<dbReference type="InterPro" id="IPR036640">
    <property type="entry name" value="ABC1_TM_sf"/>
</dbReference>
<dbReference type="InterPro" id="IPR015856">
    <property type="entry name" value="ABC_transpr_CbiO/EcfA_su"/>
</dbReference>
<dbReference type="InterPro" id="IPR039421">
    <property type="entry name" value="Type_1_exporter"/>
</dbReference>
<accession>A0A1M5V598</accession>
<dbReference type="SMART" id="SM00382">
    <property type="entry name" value="AAA"/>
    <property type="match status" value="1"/>
</dbReference>
<feature type="domain" description="ABC transmembrane type-1" evidence="11">
    <location>
        <begin position="24"/>
        <end position="295"/>
    </location>
</feature>
<evidence type="ECO:0000256" key="7">
    <source>
        <dbReference type="ARBA" id="ARBA00022989"/>
    </source>
</evidence>
<feature type="transmembrane region" description="Helical" evidence="9">
    <location>
        <begin position="128"/>
        <end position="146"/>
    </location>
</feature>
<evidence type="ECO:0000313" key="13">
    <source>
        <dbReference type="Proteomes" id="UP000184526"/>
    </source>
</evidence>
<comment type="subcellular location">
    <subcellularLocation>
        <location evidence="2">Cell membrane</location>
        <topology evidence="2">Multi-pass membrane protein</topology>
    </subcellularLocation>
    <subcellularLocation>
        <location evidence="1">Cell membrane</location>
        <topology evidence="1">Peripheral membrane protein</topology>
    </subcellularLocation>
</comment>
<dbReference type="PROSITE" id="PS00211">
    <property type="entry name" value="ABC_TRANSPORTER_1"/>
    <property type="match status" value="1"/>
</dbReference>
<evidence type="ECO:0000259" key="10">
    <source>
        <dbReference type="PROSITE" id="PS50893"/>
    </source>
</evidence>
<dbReference type="PROSITE" id="PS50893">
    <property type="entry name" value="ABC_TRANSPORTER_2"/>
    <property type="match status" value="1"/>
</dbReference>
<dbReference type="SUPFAM" id="SSF52540">
    <property type="entry name" value="P-loop containing nucleoside triphosphate hydrolases"/>
    <property type="match status" value="1"/>
</dbReference>
<dbReference type="PANTHER" id="PTHR43394:SF1">
    <property type="entry name" value="ATP-BINDING CASSETTE SUB-FAMILY B MEMBER 10, MITOCHONDRIAL"/>
    <property type="match status" value="1"/>
</dbReference>